<feature type="domain" description="NB-ARC" evidence="8">
    <location>
        <begin position="173"/>
        <end position="338"/>
    </location>
</feature>
<dbReference type="Gene3D" id="3.80.10.10">
    <property type="entry name" value="Ribonuclease Inhibitor"/>
    <property type="match status" value="2"/>
</dbReference>
<proteinExistence type="inferred from homology"/>
<feature type="domain" description="Disease resistance R13L4/SHOC-2-like LRR" evidence="11">
    <location>
        <begin position="806"/>
        <end position="908"/>
    </location>
</feature>
<evidence type="ECO:0000256" key="6">
    <source>
        <dbReference type="ARBA" id="ARBA00023054"/>
    </source>
</evidence>
<dbReference type="OrthoDB" id="590607at2759"/>
<dbReference type="PANTHER" id="PTHR23155">
    <property type="entry name" value="DISEASE RESISTANCE PROTEIN RP"/>
    <property type="match status" value="1"/>
</dbReference>
<dbReference type="AlphaFoldDB" id="A0A835EGU2"/>
<dbReference type="CDD" id="cd14798">
    <property type="entry name" value="RX-CC_like"/>
    <property type="match status" value="1"/>
</dbReference>
<keyword evidence="3" id="KW-0677">Repeat</keyword>
<evidence type="ECO:0000259" key="11">
    <source>
        <dbReference type="Pfam" id="PF23598"/>
    </source>
</evidence>
<dbReference type="SUPFAM" id="SSF52540">
    <property type="entry name" value="P-loop containing nucleoside triphosphate hydrolases"/>
    <property type="match status" value="2"/>
</dbReference>
<evidence type="ECO:0000256" key="1">
    <source>
        <dbReference type="ARBA" id="ARBA00008894"/>
    </source>
</evidence>
<feature type="domain" description="Disease resistance R13L4/SHOC-2-like LRR" evidence="11">
    <location>
        <begin position="981"/>
        <end position="1215"/>
    </location>
</feature>
<feature type="domain" description="NB-ARC" evidence="8">
    <location>
        <begin position="411"/>
        <end position="594"/>
    </location>
</feature>
<dbReference type="SUPFAM" id="SSF52047">
    <property type="entry name" value="RNI-like"/>
    <property type="match status" value="1"/>
</dbReference>
<dbReference type="InterPro" id="IPR032675">
    <property type="entry name" value="LRR_dom_sf"/>
</dbReference>
<dbReference type="InterPro" id="IPR044974">
    <property type="entry name" value="Disease_R_plants"/>
</dbReference>
<evidence type="ECO:0000259" key="8">
    <source>
        <dbReference type="Pfam" id="PF00931"/>
    </source>
</evidence>
<evidence type="ECO:0000259" key="10">
    <source>
        <dbReference type="Pfam" id="PF23559"/>
    </source>
</evidence>
<dbReference type="GO" id="GO:0009626">
    <property type="term" value="P:plant-type hypersensitive response"/>
    <property type="evidence" value="ECO:0007669"/>
    <property type="project" value="UniProtKB-ARBA"/>
</dbReference>
<dbReference type="PANTHER" id="PTHR23155:SF1114">
    <property type="entry name" value="OS02G0475500 PROTEIN"/>
    <property type="match status" value="1"/>
</dbReference>
<dbReference type="Gene3D" id="1.20.5.4130">
    <property type="match status" value="1"/>
</dbReference>
<evidence type="ECO:0000256" key="3">
    <source>
        <dbReference type="ARBA" id="ARBA00022737"/>
    </source>
</evidence>
<reference evidence="12" key="1">
    <citation type="submission" date="2020-07" db="EMBL/GenBank/DDBJ databases">
        <title>Genome sequence and genetic diversity analysis of an under-domesticated orphan crop, white fonio (Digitaria exilis).</title>
        <authorList>
            <person name="Bennetzen J.L."/>
            <person name="Chen S."/>
            <person name="Ma X."/>
            <person name="Wang X."/>
            <person name="Yssel A.E.J."/>
            <person name="Chaluvadi S.R."/>
            <person name="Johnson M."/>
            <person name="Gangashetty P."/>
            <person name="Hamidou F."/>
            <person name="Sanogo M.D."/>
            <person name="Zwaenepoel A."/>
            <person name="Wallace J."/>
            <person name="Van De Peer Y."/>
            <person name="Van Deynze A."/>
        </authorList>
    </citation>
    <scope>NUCLEOTIDE SEQUENCE</scope>
    <source>
        <tissue evidence="12">Leaves</tissue>
    </source>
</reference>
<dbReference type="Proteomes" id="UP000636709">
    <property type="component" value="Unassembled WGS sequence"/>
</dbReference>
<dbReference type="InterPro" id="IPR027417">
    <property type="entry name" value="P-loop_NTPase"/>
</dbReference>
<dbReference type="GO" id="GO:0002758">
    <property type="term" value="P:innate immune response-activating signaling pathway"/>
    <property type="evidence" value="ECO:0007669"/>
    <property type="project" value="UniProtKB-ARBA"/>
</dbReference>
<evidence type="ECO:0000259" key="9">
    <source>
        <dbReference type="Pfam" id="PF18052"/>
    </source>
</evidence>
<keyword evidence="13" id="KW-1185">Reference proteome</keyword>
<dbReference type="Pfam" id="PF00931">
    <property type="entry name" value="NB-ARC"/>
    <property type="match status" value="2"/>
</dbReference>
<gene>
    <name evidence="12" type="ORF">HU200_040745</name>
</gene>
<dbReference type="InterPro" id="IPR038005">
    <property type="entry name" value="RX-like_CC"/>
</dbReference>
<feature type="coiled-coil region" evidence="7">
    <location>
        <begin position="107"/>
        <end position="134"/>
    </location>
</feature>
<keyword evidence="4" id="KW-0547">Nucleotide-binding</keyword>
<keyword evidence="6 7" id="KW-0175">Coiled coil</keyword>
<dbReference type="GO" id="GO:0043531">
    <property type="term" value="F:ADP binding"/>
    <property type="evidence" value="ECO:0007669"/>
    <property type="project" value="InterPro"/>
</dbReference>
<dbReference type="Gene3D" id="1.10.8.430">
    <property type="entry name" value="Helical domain of apoptotic protease-activating factors"/>
    <property type="match status" value="1"/>
</dbReference>
<dbReference type="InterPro" id="IPR002182">
    <property type="entry name" value="NB-ARC"/>
</dbReference>
<dbReference type="InterPro" id="IPR042197">
    <property type="entry name" value="Apaf_helical"/>
</dbReference>
<keyword evidence="5" id="KW-0611">Plant defense</keyword>
<dbReference type="EMBL" id="JACEFO010001972">
    <property type="protein sequence ID" value="KAF8690395.1"/>
    <property type="molecule type" value="Genomic_DNA"/>
</dbReference>
<evidence type="ECO:0000313" key="12">
    <source>
        <dbReference type="EMBL" id="KAF8690395.1"/>
    </source>
</evidence>
<dbReference type="InterPro" id="IPR036388">
    <property type="entry name" value="WH-like_DNA-bd_sf"/>
</dbReference>
<dbReference type="Pfam" id="PF23598">
    <property type="entry name" value="LRR_14"/>
    <property type="match status" value="2"/>
</dbReference>
<dbReference type="InterPro" id="IPR055414">
    <property type="entry name" value="LRR_R13L4/SHOC2-like"/>
</dbReference>
<comment type="similarity">
    <text evidence="1">Belongs to the disease resistance NB-LRR family.</text>
</comment>
<evidence type="ECO:0000256" key="7">
    <source>
        <dbReference type="SAM" id="Coils"/>
    </source>
</evidence>
<feature type="domain" description="Disease resistance protein winged helix" evidence="10">
    <location>
        <begin position="683"/>
        <end position="755"/>
    </location>
</feature>
<dbReference type="Pfam" id="PF23559">
    <property type="entry name" value="WHD_DRP"/>
    <property type="match status" value="1"/>
</dbReference>
<protein>
    <submittedName>
        <fullName evidence="12">Uncharacterized protein</fullName>
    </submittedName>
</protein>
<dbReference type="InterPro" id="IPR041118">
    <property type="entry name" value="Rx_N"/>
</dbReference>
<accession>A0A835EGU2</accession>
<sequence length="1230" mass="138295">MAMEATGLSVGKSVLSGALSYAKSTIAQEVALQLGVQRDQAFIRDELEMMLAFLMAAHEERDEHKVVKTWVKQVRDVAYDVEDCLQDFAVRLGRPSRWCFLGILVARHRVATRMKELRAKVEDVSQRNVRYQLIKGTRPKPATGAVASVISGATKFGIEEARRQKDKAKVDLSQLINEGNTDLRVISVWGANGLLGQTALVKGEYDNMKRRKRFNLYAWVRIVHPFSALDFLQCIMRQFYQTCFEEPVKTQEQTNIGAQVLKKMGAMKQDELVDAFIRHVNENSYLIVLNDLSTIEDWDAIKEYFPNNNKRSRIIVSTEHGEVASLCAGQESVVSELKQSSIDESIFASYKICTLMEPGSSSSETINNSMMPTDDIENQFAGSNENMIRKGLNRIGTIAGALEESQLVGREKEKNDLINLISKQYNRQSAMIAVWGMGGLGKTTLVKDVYQSQELSGLFEKRSCVTIMRPFVLEDVLKSLAMQLDIESSNKKGNIEIGIATRKATRTETLIEELAKLLERKRCLIVLDDLSSVTEWDMIIQSLPKMESASRIVITTREENIAKHCSAEKGSIYKLEVLAKRDALHLFTRKVFKEAINLDEHPALIEEAQRILKKCNGLPLAIVTIGGFLAKQPKTPMEWKKLNDHISAELEMNPELGIIRTILMKSYDGLPYHLKSCFLYMSIFPEDYSIRRTCLVQRWNAEGYSSEVRGKSMMEVADSYFMELIDRSMILPSDDSVGSRKGIFSCKLHDLMREISISKAMEENLVFRMEEGCSMNTQGTIRHLAISSNWEGDQSEFESIVDLSRIRSLTVFGKWKSYYISDKMILLRVLDLASTSALVDHHLVAIGKLVHLKYLSLRGCGDIYHLPDSFGNLKQLQTLDIVGTHIAKLPQTIINLIKLQYIRAGRDEIAGFDSYDKAVEKLLPKLMRNMLCVWTAMLTGLWLSCCSPNHTKNIIKTGNDLNRRDVCTFFCCVGFPFIARLVHPGGVVFPCGISKLKALHTLGVVNITRGKAILQDIQRLTRLQKLAVTGIHKKNCQEFCSALAHLTCLESLSVRSQGEAGLHGCLDGLRSPPKNLQSLKLFGSLDKLPKWIAGLHNLVKLRLQFTELTEVQGTIEVLGKLPNLAELYLWYKSFKAEEPCCFATCRDALFPSLTVMSLGYEPGIGSVEFEEGTAPKLELLCFGHSISFSGLSSLPSLKEVQVDEDLNNDDIKDVRSQLTMNSNKPVLKFF</sequence>
<dbReference type="Pfam" id="PF18052">
    <property type="entry name" value="Rx_N"/>
    <property type="match status" value="1"/>
</dbReference>
<name>A0A835EGU2_9POAL</name>
<keyword evidence="2" id="KW-0433">Leucine-rich repeat</keyword>
<dbReference type="FunFam" id="1.10.10.10:FF:000322">
    <property type="entry name" value="Probable disease resistance protein At1g63360"/>
    <property type="match status" value="1"/>
</dbReference>
<evidence type="ECO:0000256" key="4">
    <source>
        <dbReference type="ARBA" id="ARBA00022741"/>
    </source>
</evidence>
<dbReference type="PRINTS" id="PR00364">
    <property type="entry name" value="DISEASERSIST"/>
</dbReference>
<dbReference type="InterPro" id="IPR058922">
    <property type="entry name" value="WHD_DRP"/>
</dbReference>
<dbReference type="GO" id="GO:0042742">
    <property type="term" value="P:defense response to bacterium"/>
    <property type="evidence" value="ECO:0007669"/>
    <property type="project" value="UniProtKB-ARBA"/>
</dbReference>
<evidence type="ECO:0000313" key="13">
    <source>
        <dbReference type="Proteomes" id="UP000636709"/>
    </source>
</evidence>
<dbReference type="Gene3D" id="3.40.50.300">
    <property type="entry name" value="P-loop containing nucleotide triphosphate hydrolases"/>
    <property type="match status" value="2"/>
</dbReference>
<evidence type="ECO:0000256" key="2">
    <source>
        <dbReference type="ARBA" id="ARBA00022614"/>
    </source>
</evidence>
<comment type="caution">
    <text evidence="12">The sequence shown here is derived from an EMBL/GenBank/DDBJ whole genome shotgun (WGS) entry which is preliminary data.</text>
</comment>
<dbReference type="Gene3D" id="1.10.10.10">
    <property type="entry name" value="Winged helix-like DNA-binding domain superfamily/Winged helix DNA-binding domain"/>
    <property type="match status" value="1"/>
</dbReference>
<organism evidence="12 13">
    <name type="scientific">Digitaria exilis</name>
    <dbReference type="NCBI Taxonomy" id="1010633"/>
    <lineage>
        <taxon>Eukaryota</taxon>
        <taxon>Viridiplantae</taxon>
        <taxon>Streptophyta</taxon>
        <taxon>Embryophyta</taxon>
        <taxon>Tracheophyta</taxon>
        <taxon>Spermatophyta</taxon>
        <taxon>Magnoliopsida</taxon>
        <taxon>Liliopsida</taxon>
        <taxon>Poales</taxon>
        <taxon>Poaceae</taxon>
        <taxon>PACMAD clade</taxon>
        <taxon>Panicoideae</taxon>
        <taxon>Panicodae</taxon>
        <taxon>Paniceae</taxon>
        <taxon>Anthephorinae</taxon>
        <taxon>Digitaria</taxon>
    </lineage>
</organism>
<feature type="domain" description="Disease resistance N-terminal" evidence="9">
    <location>
        <begin position="14"/>
        <end position="97"/>
    </location>
</feature>
<evidence type="ECO:0000256" key="5">
    <source>
        <dbReference type="ARBA" id="ARBA00022821"/>
    </source>
</evidence>